<evidence type="ECO:0000259" key="1">
    <source>
        <dbReference type="Pfam" id="PF13280"/>
    </source>
</evidence>
<dbReference type="InterPro" id="IPR059020">
    <property type="entry name" value="CapW_CTD"/>
</dbReference>
<gene>
    <name evidence="4" type="ORF">MSSD14B_41910</name>
</gene>
<evidence type="ECO:0000259" key="3">
    <source>
        <dbReference type="Pfam" id="PF26109"/>
    </source>
</evidence>
<feature type="domain" description="DNA-binding transcriptional repressor CapW C-terminal dimerisation" evidence="2">
    <location>
        <begin position="223"/>
        <end position="298"/>
    </location>
</feature>
<dbReference type="InterPro" id="IPR016634">
    <property type="entry name" value="CapW-like"/>
</dbReference>
<dbReference type="InterPro" id="IPR026881">
    <property type="entry name" value="WYL_dom"/>
</dbReference>
<sequence length="327" mass="36896">MSSIALGCLFVSVEHASKLENYAYAQRERLAFIDFRLQYQGSIARGELMEHFGTAVASSTRDFTLYRELAPDNLVLRHENKRYYRTEQFEALFHHDTSAALNTLAHGFGDGVTSPREVCGFCEDAPDLIVPPRDILATLSRAISQGKAVTLTYLSLSSGCSQRVIVPHSMVNNGQRWHVRGYCRKHRQFRDFVCTRITDSCIVNSDVAENELQTADTEWSKHLTLELVPHPGHDHPEAIALDFSMSRMGTLSKNAQPVRRVTIRAARAGYLLKHWSVDCSSDYRLPANEYHLWLRNHEILKHCSNAILAPGYAPEPKGSPKNSKVSR</sequence>
<dbReference type="InterPro" id="IPR059019">
    <property type="entry name" value="WHD_CapW"/>
</dbReference>
<dbReference type="Pfam" id="PF26109">
    <property type="entry name" value="WHD_BrxR"/>
    <property type="match status" value="1"/>
</dbReference>
<dbReference type="PANTHER" id="PTHR34580">
    <property type="match status" value="1"/>
</dbReference>
<evidence type="ECO:0000313" key="4">
    <source>
        <dbReference type="EMBL" id="GBO90523.1"/>
    </source>
</evidence>
<dbReference type="PANTHER" id="PTHR34580:SF3">
    <property type="entry name" value="PROTEIN PAFB"/>
    <property type="match status" value="1"/>
</dbReference>
<comment type="caution">
    <text evidence="4">The sequence shown here is derived from an EMBL/GenBank/DDBJ whole genome shotgun (WGS) entry which is preliminary data.</text>
</comment>
<organism evidence="4 5">
    <name type="scientific">Marinobacter salsuginis</name>
    <dbReference type="NCBI Taxonomy" id="418719"/>
    <lineage>
        <taxon>Bacteria</taxon>
        <taxon>Pseudomonadati</taxon>
        <taxon>Pseudomonadota</taxon>
        <taxon>Gammaproteobacteria</taxon>
        <taxon>Pseudomonadales</taxon>
        <taxon>Marinobacteraceae</taxon>
        <taxon>Marinobacter</taxon>
    </lineage>
</organism>
<evidence type="ECO:0000259" key="2">
    <source>
        <dbReference type="Pfam" id="PF26107"/>
    </source>
</evidence>
<accession>A0A5M3Q5H0</accession>
<dbReference type="PROSITE" id="PS52050">
    <property type="entry name" value="WYL"/>
    <property type="match status" value="1"/>
</dbReference>
<dbReference type="Pfam" id="PF13280">
    <property type="entry name" value="WYL"/>
    <property type="match status" value="1"/>
</dbReference>
<dbReference type="Proteomes" id="UP000387223">
    <property type="component" value="Unassembled WGS sequence"/>
</dbReference>
<feature type="domain" description="WYL" evidence="1">
    <location>
        <begin position="135"/>
        <end position="199"/>
    </location>
</feature>
<dbReference type="EMBL" id="BGZI01000047">
    <property type="protein sequence ID" value="GBO90523.1"/>
    <property type="molecule type" value="Genomic_DNA"/>
</dbReference>
<evidence type="ECO:0000313" key="5">
    <source>
        <dbReference type="Proteomes" id="UP000387223"/>
    </source>
</evidence>
<reference evidence="4 5" key="1">
    <citation type="journal article" date="2019" name="J. Gen. Appl. Microbiol.">
        <title>Aerobic degradation of cis-dichloroethene by the marine bacterium Marinobacter salsuginis strain 5N-3.</title>
        <authorList>
            <person name="Inoue Y."/>
            <person name="Fukunaga Y."/>
            <person name="Katsumata H."/>
            <person name="Ohji S."/>
            <person name="Hosoyama A."/>
            <person name="Mori K."/>
            <person name="Ando K."/>
        </authorList>
    </citation>
    <scope>NUCLEOTIDE SEQUENCE [LARGE SCALE GENOMIC DNA]</scope>
    <source>
        <strain evidence="4 5">NBRC 109114</strain>
    </source>
</reference>
<dbReference type="AlphaFoldDB" id="A0A5M3Q5H0"/>
<name>A0A5M3Q5H0_9GAMM</name>
<dbReference type="InterPro" id="IPR051534">
    <property type="entry name" value="CBASS_pafABC_assoc_protein"/>
</dbReference>
<dbReference type="PIRSF" id="PIRSF015558">
    <property type="entry name" value="Txn_reg_DeoR_prd"/>
    <property type="match status" value="1"/>
</dbReference>
<proteinExistence type="predicted"/>
<feature type="domain" description="DNA-binding transcriptional repressor CapW winged helix-turn-helix" evidence="3">
    <location>
        <begin position="26"/>
        <end position="99"/>
    </location>
</feature>
<protein>
    <submittedName>
        <fullName evidence="4">WYL domain-containing protein</fullName>
    </submittedName>
</protein>
<dbReference type="Pfam" id="PF26107">
    <property type="entry name" value="BrxR_CTD"/>
    <property type="match status" value="1"/>
</dbReference>